<dbReference type="InterPro" id="IPR027443">
    <property type="entry name" value="IPNS-like_sf"/>
</dbReference>
<sequence length="362" mass="41350">MPSSQYPKLPHWMALPETKEDLDYAQLPVVDLDEATTASGRAKLSKLVVDALVQCGSFYVVNHGYSSAQMDRMHDIANIPFEQLSMEQKQDYTTDSRRRASKSLADGYKFRQYYEIEEELHDEMETYSLHCQSDRTEHPEPLKPFLPEICQFARHNHFDIAYPLLRLLEIGLQMPENALISIHDFSLDAESQVAFLKYYPCEGTDKQGSKNWWLVGETRRDTFSLIYSQPVAAFQILQRDGKWRWVKHVNNAIIVNVGEALEIFTGGFFKATKHRVTRPPADQRSSPRLGIFYFLVANNDVKMAPLKGNLLLKNGGIGRRFTSGSEPTMLQYRYGIGVHVHRTSILGNDVTETVDARGDNLI</sequence>
<dbReference type="Pfam" id="PF03171">
    <property type="entry name" value="2OG-FeII_Oxy"/>
    <property type="match status" value="1"/>
</dbReference>
<evidence type="ECO:0000259" key="1">
    <source>
        <dbReference type="Pfam" id="PF03171"/>
    </source>
</evidence>
<organism evidence="3 4">
    <name type="scientific">Dendrothele bispora (strain CBS 962.96)</name>
    <dbReference type="NCBI Taxonomy" id="1314807"/>
    <lineage>
        <taxon>Eukaryota</taxon>
        <taxon>Fungi</taxon>
        <taxon>Dikarya</taxon>
        <taxon>Basidiomycota</taxon>
        <taxon>Agaricomycotina</taxon>
        <taxon>Agaricomycetes</taxon>
        <taxon>Agaricomycetidae</taxon>
        <taxon>Agaricales</taxon>
        <taxon>Agaricales incertae sedis</taxon>
        <taxon>Dendrothele</taxon>
    </lineage>
</organism>
<feature type="domain" description="Non-haem dioxygenase N-terminal" evidence="2">
    <location>
        <begin position="27"/>
        <end position="136"/>
    </location>
</feature>
<name>A0A4S8M1P9_DENBC</name>
<reference evidence="3 4" key="1">
    <citation type="journal article" date="2019" name="Nat. Ecol. Evol.">
        <title>Megaphylogeny resolves global patterns of mushroom evolution.</title>
        <authorList>
            <person name="Varga T."/>
            <person name="Krizsan K."/>
            <person name="Foldi C."/>
            <person name="Dima B."/>
            <person name="Sanchez-Garcia M."/>
            <person name="Sanchez-Ramirez S."/>
            <person name="Szollosi G.J."/>
            <person name="Szarkandi J.G."/>
            <person name="Papp V."/>
            <person name="Albert L."/>
            <person name="Andreopoulos W."/>
            <person name="Angelini C."/>
            <person name="Antonin V."/>
            <person name="Barry K.W."/>
            <person name="Bougher N.L."/>
            <person name="Buchanan P."/>
            <person name="Buyck B."/>
            <person name="Bense V."/>
            <person name="Catcheside P."/>
            <person name="Chovatia M."/>
            <person name="Cooper J."/>
            <person name="Damon W."/>
            <person name="Desjardin D."/>
            <person name="Finy P."/>
            <person name="Geml J."/>
            <person name="Haridas S."/>
            <person name="Hughes K."/>
            <person name="Justo A."/>
            <person name="Karasinski D."/>
            <person name="Kautmanova I."/>
            <person name="Kiss B."/>
            <person name="Kocsube S."/>
            <person name="Kotiranta H."/>
            <person name="LaButti K.M."/>
            <person name="Lechner B.E."/>
            <person name="Liimatainen K."/>
            <person name="Lipzen A."/>
            <person name="Lukacs Z."/>
            <person name="Mihaltcheva S."/>
            <person name="Morgado L.N."/>
            <person name="Niskanen T."/>
            <person name="Noordeloos M.E."/>
            <person name="Ohm R.A."/>
            <person name="Ortiz-Santana B."/>
            <person name="Ovrebo C."/>
            <person name="Racz N."/>
            <person name="Riley R."/>
            <person name="Savchenko A."/>
            <person name="Shiryaev A."/>
            <person name="Soop K."/>
            <person name="Spirin V."/>
            <person name="Szebenyi C."/>
            <person name="Tomsovsky M."/>
            <person name="Tulloss R.E."/>
            <person name="Uehling J."/>
            <person name="Grigoriev I.V."/>
            <person name="Vagvolgyi C."/>
            <person name="Papp T."/>
            <person name="Martin F.M."/>
            <person name="Miettinen O."/>
            <person name="Hibbett D.S."/>
            <person name="Nagy L.G."/>
        </authorList>
    </citation>
    <scope>NUCLEOTIDE SEQUENCE [LARGE SCALE GENOMIC DNA]</scope>
    <source>
        <strain evidence="3 4">CBS 962.96</strain>
    </source>
</reference>
<dbReference type="SUPFAM" id="SSF51197">
    <property type="entry name" value="Clavaminate synthase-like"/>
    <property type="match status" value="1"/>
</dbReference>
<dbReference type="InterPro" id="IPR026992">
    <property type="entry name" value="DIOX_N"/>
</dbReference>
<proteinExistence type="predicted"/>
<accession>A0A4S8M1P9</accession>
<evidence type="ECO:0000313" key="3">
    <source>
        <dbReference type="EMBL" id="THU95568.1"/>
    </source>
</evidence>
<feature type="domain" description="Isopenicillin N synthase-like Fe(2+) 2OG dioxygenase" evidence="1">
    <location>
        <begin position="193"/>
        <end position="293"/>
    </location>
</feature>
<dbReference type="PANTHER" id="PTHR47990">
    <property type="entry name" value="2-OXOGLUTARATE (2OG) AND FE(II)-DEPENDENT OXYGENASE SUPERFAMILY PROTEIN-RELATED"/>
    <property type="match status" value="1"/>
</dbReference>
<dbReference type="Pfam" id="PF14226">
    <property type="entry name" value="DIOX_N"/>
    <property type="match status" value="1"/>
</dbReference>
<evidence type="ECO:0000259" key="2">
    <source>
        <dbReference type="Pfam" id="PF14226"/>
    </source>
</evidence>
<dbReference type="AlphaFoldDB" id="A0A4S8M1P9"/>
<dbReference type="Gene3D" id="2.60.120.330">
    <property type="entry name" value="B-lactam Antibiotic, Isopenicillin N Synthase, Chain"/>
    <property type="match status" value="1"/>
</dbReference>
<dbReference type="EMBL" id="ML179197">
    <property type="protein sequence ID" value="THU95568.1"/>
    <property type="molecule type" value="Genomic_DNA"/>
</dbReference>
<gene>
    <name evidence="3" type="ORF">K435DRAFT_859443</name>
</gene>
<evidence type="ECO:0000313" key="4">
    <source>
        <dbReference type="Proteomes" id="UP000297245"/>
    </source>
</evidence>
<protein>
    <submittedName>
        <fullName evidence="3">Clavaminate synthase-like protein</fullName>
    </submittedName>
</protein>
<dbReference type="InterPro" id="IPR050231">
    <property type="entry name" value="Iron_ascorbate_oxido_reductase"/>
</dbReference>
<dbReference type="Proteomes" id="UP000297245">
    <property type="component" value="Unassembled WGS sequence"/>
</dbReference>
<keyword evidence="4" id="KW-1185">Reference proteome</keyword>
<dbReference type="InterPro" id="IPR044861">
    <property type="entry name" value="IPNS-like_FE2OG_OXY"/>
</dbReference>
<dbReference type="OrthoDB" id="406156at2759"/>